<accession>A0A3G5A4S8</accession>
<keyword evidence="1" id="KW-0472">Membrane</keyword>
<keyword evidence="1" id="KW-0812">Transmembrane</keyword>
<protein>
    <submittedName>
        <fullName evidence="2">Uncharacterized protein</fullName>
    </submittedName>
</protein>
<evidence type="ECO:0000256" key="1">
    <source>
        <dbReference type="SAM" id="Phobius"/>
    </source>
</evidence>
<proteinExistence type="predicted"/>
<keyword evidence="1" id="KW-1133">Transmembrane helix</keyword>
<name>A0A3G5A4S8_9VIRU</name>
<reference evidence="2" key="1">
    <citation type="submission" date="2018-10" db="EMBL/GenBank/DDBJ databases">
        <title>Hidden diversity of soil giant viruses.</title>
        <authorList>
            <person name="Schulz F."/>
            <person name="Alteio L."/>
            <person name="Goudeau D."/>
            <person name="Ryan E.M."/>
            <person name="Malmstrom R.R."/>
            <person name="Blanchard J."/>
            <person name="Woyke T."/>
        </authorList>
    </citation>
    <scope>NUCLEOTIDE SEQUENCE</scope>
    <source>
        <strain evidence="2">HAV1</strain>
    </source>
</reference>
<evidence type="ECO:0000313" key="2">
    <source>
        <dbReference type="EMBL" id="AYV81494.1"/>
    </source>
</evidence>
<organism evidence="2">
    <name type="scientific">Harvfovirus sp</name>
    <dbReference type="NCBI Taxonomy" id="2487768"/>
    <lineage>
        <taxon>Viruses</taxon>
        <taxon>Varidnaviria</taxon>
        <taxon>Bamfordvirae</taxon>
        <taxon>Nucleocytoviricota</taxon>
        <taxon>Megaviricetes</taxon>
        <taxon>Imitervirales</taxon>
        <taxon>Mimiviridae</taxon>
        <taxon>Klosneuvirinae</taxon>
    </lineage>
</organism>
<feature type="transmembrane region" description="Helical" evidence="1">
    <location>
        <begin position="96"/>
        <end position="120"/>
    </location>
</feature>
<dbReference type="EMBL" id="MK072279">
    <property type="protein sequence ID" value="AYV81494.1"/>
    <property type="molecule type" value="Genomic_DNA"/>
</dbReference>
<gene>
    <name evidence="2" type="ORF">Harvfovirus37_8</name>
</gene>
<sequence>MSGPRREVLLGCVLIGMTIYAVVLNSTYSSMERVLCEKEEECRTNYDGKCVKVRDWQNKEYRVILESGGSMEFPQTCWFDGYMAVGYDPYPYNQIFWLKVIIGTLAVRQICFFSSLYYMLSRPLRWGSADARNLKEEGWI</sequence>
<feature type="transmembrane region" description="Helical" evidence="1">
    <location>
        <begin position="7"/>
        <end position="28"/>
    </location>
</feature>